<evidence type="ECO:0000313" key="2">
    <source>
        <dbReference type="Proteomes" id="UP001201262"/>
    </source>
</evidence>
<gene>
    <name evidence="1" type="ORF">BGW36DRAFT_1682</name>
</gene>
<dbReference type="RefSeq" id="XP_046077392.1">
    <property type="nucleotide sequence ID" value="XM_046209626.1"/>
</dbReference>
<organism evidence="1 2">
    <name type="scientific">Talaromyces proteolyticus</name>
    <dbReference type="NCBI Taxonomy" id="1131652"/>
    <lineage>
        <taxon>Eukaryota</taxon>
        <taxon>Fungi</taxon>
        <taxon>Dikarya</taxon>
        <taxon>Ascomycota</taxon>
        <taxon>Pezizomycotina</taxon>
        <taxon>Eurotiomycetes</taxon>
        <taxon>Eurotiomycetidae</taxon>
        <taxon>Eurotiales</taxon>
        <taxon>Trichocomaceae</taxon>
        <taxon>Talaromyces</taxon>
        <taxon>Talaromyces sect. Bacilispori</taxon>
    </lineage>
</organism>
<dbReference type="GeneID" id="70239913"/>
<dbReference type="Proteomes" id="UP001201262">
    <property type="component" value="Unassembled WGS sequence"/>
</dbReference>
<evidence type="ECO:0000313" key="1">
    <source>
        <dbReference type="EMBL" id="KAH8704771.1"/>
    </source>
</evidence>
<dbReference type="EMBL" id="JAJTJA010000001">
    <property type="protein sequence ID" value="KAH8704771.1"/>
    <property type="molecule type" value="Genomic_DNA"/>
</dbReference>
<proteinExistence type="predicted"/>
<dbReference type="AlphaFoldDB" id="A0AAD4Q5M7"/>
<protein>
    <submittedName>
        <fullName evidence="1">Uncharacterized protein</fullName>
    </submittedName>
</protein>
<keyword evidence="2" id="KW-1185">Reference proteome</keyword>
<comment type="caution">
    <text evidence="1">The sequence shown here is derived from an EMBL/GenBank/DDBJ whole genome shotgun (WGS) entry which is preliminary data.</text>
</comment>
<sequence>MTQRRPSQPKKVGQPKLGQKLIGKFTRRNRKQFTEELEQVHQLRMEESADPSYIEGKEEAADEVIANTAIILFLQSITDLARNSIIESAFDHVKIPCGFWQRELQRLDKRGLAANLTPQQIGHCRGQKAPP</sequence>
<accession>A0AAD4Q5M7</accession>
<name>A0AAD4Q5M7_9EURO</name>
<reference evidence="1" key="1">
    <citation type="submission" date="2021-12" db="EMBL/GenBank/DDBJ databases">
        <title>Convergent genome expansion in fungi linked to evolution of root-endophyte symbiosis.</title>
        <authorList>
            <consortium name="DOE Joint Genome Institute"/>
            <person name="Ke Y.-H."/>
            <person name="Bonito G."/>
            <person name="Liao H.-L."/>
            <person name="Looney B."/>
            <person name="Rojas-Flechas A."/>
            <person name="Nash J."/>
            <person name="Hameed K."/>
            <person name="Schadt C."/>
            <person name="Martin F."/>
            <person name="Crous P.W."/>
            <person name="Miettinen O."/>
            <person name="Magnuson J.K."/>
            <person name="Labbe J."/>
            <person name="Jacobson D."/>
            <person name="Doktycz M.J."/>
            <person name="Veneault-Fourrey C."/>
            <person name="Kuo A."/>
            <person name="Mondo S."/>
            <person name="Calhoun S."/>
            <person name="Riley R."/>
            <person name="Ohm R."/>
            <person name="LaButti K."/>
            <person name="Andreopoulos B."/>
            <person name="Pangilinan J."/>
            <person name="Nolan M."/>
            <person name="Tritt A."/>
            <person name="Clum A."/>
            <person name="Lipzen A."/>
            <person name="Daum C."/>
            <person name="Barry K."/>
            <person name="Grigoriev I.V."/>
            <person name="Vilgalys R."/>
        </authorList>
    </citation>
    <scope>NUCLEOTIDE SEQUENCE</scope>
    <source>
        <strain evidence="1">PMI_201</strain>
    </source>
</reference>